<evidence type="ECO:0000256" key="10">
    <source>
        <dbReference type="SAM" id="Phobius"/>
    </source>
</evidence>
<dbReference type="PANTHER" id="PTHR30309:SF0">
    <property type="entry name" value="GLYCEROL-3-PHOSPHATE ACYLTRANSFERASE-RELATED"/>
    <property type="match status" value="1"/>
</dbReference>
<accession>X1A667</accession>
<sequence length="131" mass="13565">MEILLSGSLVILGYLLGSIPNVYIVVKLFTGKDIRNIGSGNVGGLNAARNVSLPIGLLGGLLDVAKGVLAVFLAQKFSSNEIVHLLTGIAAVAGHNWPLYLNFIGGKGVGTTLGVMSMINPIVLIPCLVVE</sequence>
<dbReference type="Pfam" id="PF02660">
    <property type="entry name" value="G3P_acyltransf"/>
    <property type="match status" value="1"/>
</dbReference>
<keyword evidence="2" id="KW-0444">Lipid biosynthesis</keyword>
<dbReference type="EMBL" id="BART01002810">
    <property type="protein sequence ID" value="GAG68283.1"/>
    <property type="molecule type" value="Genomic_DNA"/>
</dbReference>
<evidence type="ECO:0000313" key="11">
    <source>
        <dbReference type="EMBL" id="GAG68283.1"/>
    </source>
</evidence>
<evidence type="ECO:0000256" key="6">
    <source>
        <dbReference type="ARBA" id="ARBA00023098"/>
    </source>
</evidence>
<gene>
    <name evidence="11" type="ORF">S01H4_08262</name>
</gene>
<feature type="transmembrane region" description="Helical" evidence="10">
    <location>
        <begin position="6"/>
        <end position="26"/>
    </location>
</feature>
<evidence type="ECO:0000256" key="8">
    <source>
        <dbReference type="ARBA" id="ARBA00023209"/>
    </source>
</evidence>
<evidence type="ECO:0000256" key="7">
    <source>
        <dbReference type="ARBA" id="ARBA00023136"/>
    </source>
</evidence>
<evidence type="ECO:0000256" key="5">
    <source>
        <dbReference type="ARBA" id="ARBA00022989"/>
    </source>
</evidence>
<dbReference type="GO" id="GO:0043772">
    <property type="term" value="F:acyl-phosphate glycerol-3-phosphate acyltransferase activity"/>
    <property type="evidence" value="ECO:0007669"/>
    <property type="project" value="InterPro"/>
</dbReference>
<dbReference type="InterPro" id="IPR003811">
    <property type="entry name" value="G3P_acylTferase_PlsY"/>
</dbReference>
<organism evidence="11">
    <name type="scientific">marine sediment metagenome</name>
    <dbReference type="NCBI Taxonomy" id="412755"/>
    <lineage>
        <taxon>unclassified sequences</taxon>
        <taxon>metagenomes</taxon>
        <taxon>ecological metagenomes</taxon>
    </lineage>
</organism>
<keyword evidence="7 10" id="KW-0472">Membrane</keyword>
<keyword evidence="5 10" id="KW-1133">Transmembrane helix</keyword>
<proteinExistence type="predicted"/>
<name>X1A667_9ZZZZ</name>
<reference evidence="11" key="1">
    <citation type="journal article" date="2014" name="Front. Microbiol.">
        <title>High frequency of phylogenetically diverse reductive dehalogenase-homologous genes in deep subseafloor sedimentary metagenomes.</title>
        <authorList>
            <person name="Kawai M."/>
            <person name="Futagami T."/>
            <person name="Toyoda A."/>
            <person name="Takaki Y."/>
            <person name="Nishi S."/>
            <person name="Hori S."/>
            <person name="Arai W."/>
            <person name="Tsubouchi T."/>
            <person name="Morono Y."/>
            <person name="Uchiyama I."/>
            <person name="Ito T."/>
            <person name="Fujiyama A."/>
            <person name="Inagaki F."/>
            <person name="Takami H."/>
        </authorList>
    </citation>
    <scope>NUCLEOTIDE SEQUENCE</scope>
    <source>
        <strain evidence="11">Expedition CK06-06</strain>
    </source>
</reference>
<keyword evidence="3" id="KW-0808">Transferase</keyword>
<keyword evidence="8" id="KW-0594">Phospholipid biosynthesis</keyword>
<dbReference type="SMART" id="SM01207">
    <property type="entry name" value="G3P_acyltransf"/>
    <property type="match status" value="1"/>
</dbReference>
<dbReference type="GO" id="GO:0008654">
    <property type="term" value="P:phospholipid biosynthetic process"/>
    <property type="evidence" value="ECO:0007669"/>
    <property type="project" value="UniProtKB-KW"/>
</dbReference>
<evidence type="ECO:0008006" key="12">
    <source>
        <dbReference type="Google" id="ProtNLM"/>
    </source>
</evidence>
<keyword evidence="6" id="KW-0443">Lipid metabolism</keyword>
<evidence type="ECO:0000256" key="1">
    <source>
        <dbReference type="ARBA" id="ARBA00022475"/>
    </source>
</evidence>
<feature type="non-terminal residue" evidence="11">
    <location>
        <position position="131"/>
    </location>
</feature>
<evidence type="ECO:0000256" key="4">
    <source>
        <dbReference type="ARBA" id="ARBA00022692"/>
    </source>
</evidence>
<keyword evidence="4 10" id="KW-0812">Transmembrane</keyword>
<protein>
    <recommendedName>
        <fullName evidence="12">Glycerol-3-phosphate acyltransferase</fullName>
    </recommendedName>
</protein>
<dbReference type="AlphaFoldDB" id="X1A667"/>
<keyword evidence="9" id="KW-1208">Phospholipid metabolism</keyword>
<dbReference type="GO" id="GO:0005886">
    <property type="term" value="C:plasma membrane"/>
    <property type="evidence" value="ECO:0007669"/>
    <property type="project" value="InterPro"/>
</dbReference>
<evidence type="ECO:0000256" key="9">
    <source>
        <dbReference type="ARBA" id="ARBA00023264"/>
    </source>
</evidence>
<evidence type="ECO:0000256" key="3">
    <source>
        <dbReference type="ARBA" id="ARBA00022679"/>
    </source>
</evidence>
<keyword evidence="1" id="KW-1003">Cell membrane</keyword>
<dbReference type="PANTHER" id="PTHR30309">
    <property type="entry name" value="INNER MEMBRANE PROTEIN YGIH"/>
    <property type="match status" value="1"/>
</dbReference>
<comment type="caution">
    <text evidence="11">The sequence shown here is derived from an EMBL/GenBank/DDBJ whole genome shotgun (WGS) entry which is preliminary data.</text>
</comment>
<evidence type="ECO:0000256" key="2">
    <source>
        <dbReference type="ARBA" id="ARBA00022516"/>
    </source>
</evidence>